<dbReference type="EMBL" id="BARU01044101">
    <property type="protein sequence ID" value="GAH76388.1"/>
    <property type="molecule type" value="Genomic_DNA"/>
</dbReference>
<feature type="non-terminal residue" evidence="1">
    <location>
        <position position="178"/>
    </location>
</feature>
<gene>
    <name evidence="1" type="ORF">S03H2_67378</name>
</gene>
<evidence type="ECO:0000313" key="1">
    <source>
        <dbReference type="EMBL" id="GAH76388.1"/>
    </source>
</evidence>
<dbReference type="AlphaFoldDB" id="X1K2S8"/>
<reference evidence="1" key="1">
    <citation type="journal article" date="2014" name="Front. Microbiol.">
        <title>High frequency of phylogenetically diverse reductive dehalogenase-homologous genes in deep subseafloor sedimentary metagenomes.</title>
        <authorList>
            <person name="Kawai M."/>
            <person name="Futagami T."/>
            <person name="Toyoda A."/>
            <person name="Takaki Y."/>
            <person name="Nishi S."/>
            <person name="Hori S."/>
            <person name="Arai W."/>
            <person name="Tsubouchi T."/>
            <person name="Morono Y."/>
            <person name="Uchiyama I."/>
            <person name="Ito T."/>
            <person name="Fujiyama A."/>
            <person name="Inagaki F."/>
            <person name="Takami H."/>
        </authorList>
    </citation>
    <scope>NUCLEOTIDE SEQUENCE</scope>
    <source>
        <strain evidence="1">Expedition CK06-06</strain>
    </source>
</reference>
<accession>X1K2S8</accession>
<proteinExistence type="predicted"/>
<comment type="caution">
    <text evidence="1">The sequence shown here is derived from an EMBL/GenBank/DDBJ whole genome shotgun (WGS) entry which is preliminary data.</text>
</comment>
<organism evidence="1">
    <name type="scientific">marine sediment metagenome</name>
    <dbReference type="NCBI Taxonomy" id="412755"/>
    <lineage>
        <taxon>unclassified sequences</taxon>
        <taxon>metagenomes</taxon>
        <taxon>ecological metagenomes</taxon>
    </lineage>
</organism>
<protein>
    <submittedName>
        <fullName evidence="1">Uncharacterized protein</fullName>
    </submittedName>
</protein>
<name>X1K2S8_9ZZZZ</name>
<sequence>TSVTDWTIEDVPFTGGPFLDENITATDMTYASTGAGQHTRATTDYYFPIDDTGTLTASVATFLGTAKDVGTLWLIKHTRADNKDTWTAASDKWTLSEHATVSAEIPVKGDFSLDASGFVDTMSVKIERKVGNGDWQDYRTFSAAIAFSSTEDEDDVYYRVTVTNPDADKTGISFTARN</sequence>
<feature type="non-terminal residue" evidence="1">
    <location>
        <position position="1"/>
    </location>
</feature>